<reference evidence="3 4" key="1">
    <citation type="submission" date="2015-12" db="EMBL/GenBank/DDBJ databases">
        <title>Intraspecies pangenome expansion in the marine bacterium Alteromonas.</title>
        <authorList>
            <person name="Lopez-Perez M."/>
            <person name="Rodriguez-Valera F."/>
        </authorList>
    </citation>
    <scope>NUCLEOTIDE SEQUENCE [LARGE SCALE GENOMIC DNA]</scope>
    <source>
        <strain evidence="3 4">UM8</strain>
        <plasmid evidence="3 4">pAMEDUM8_300</plasmid>
    </source>
</reference>
<organism evidence="3 4">
    <name type="scientific">Alteromonas mediterranea</name>
    <dbReference type="NCBI Taxonomy" id="314275"/>
    <lineage>
        <taxon>Bacteria</taxon>
        <taxon>Pseudomonadati</taxon>
        <taxon>Pseudomonadota</taxon>
        <taxon>Gammaproteobacteria</taxon>
        <taxon>Alteromonadales</taxon>
        <taxon>Alteromonadaceae</taxon>
        <taxon>Alteromonas/Salinimonas group</taxon>
        <taxon>Alteromonas</taxon>
    </lineage>
</organism>
<evidence type="ECO:0000256" key="1">
    <source>
        <dbReference type="SAM" id="Coils"/>
    </source>
</evidence>
<feature type="coiled-coil region" evidence="1">
    <location>
        <begin position="146"/>
        <end position="180"/>
    </location>
</feature>
<keyword evidence="2" id="KW-1133">Transmembrane helix</keyword>
<dbReference type="EMBL" id="CP013929">
    <property type="protein sequence ID" value="AMJ80812.1"/>
    <property type="molecule type" value="Genomic_DNA"/>
</dbReference>
<geneLocation type="plasmid" evidence="3 4">
    <name>pAMEDUM8_300</name>
</geneLocation>
<evidence type="ECO:0000256" key="2">
    <source>
        <dbReference type="SAM" id="Phobius"/>
    </source>
</evidence>
<dbReference type="RefSeq" id="WP_015068628.1">
    <property type="nucleotide sequence ID" value="NZ_CAKMLI010000007.1"/>
</dbReference>
<keyword evidence="1" id="KW-0175">Coiled coil</keyword>
<proteinExistence type="predicted"/>
<dbReference type="Proteomes" id="UP000061468">
    <property type="component" value="Plasmid pAMEDUM8_300"/>
</dbReference>
<accession>A0AAC9AEL1</accession>
<evidence type="ECO:0000313" key="3">
    <source>
        <dbReference type="EMBL" id="AMJ80812.1"/>
    </source>
</evidence>
<keyword evidence="2" id="KW-0472">Membrane</keyword>
<name>A0AAC9AEL1_9ALTE</name>
<evidence type="ECO:0000313" key="4">
    <source>
        <dbReference type="Proteomes" id="UP000061468"/>
    </source>
</evidence>
<evidence type="ECO:0008006" key="5">
    <source>
        <dbReference type="Google" id="ProtNLM"/>
    </source>
</evidence>
<keyword evidence="3" id="KW-0614">Plasmid</keyword>
<protein>
    <recommendedName>
        <fullName evidence="5">HlyD family secretion protein</fullName>
    </recommendedName>
</protein>
<sequence length="409" mass="47408">MSSEFDYYGNAKSIYRIDALTKNNNGISELEYKFKKSSIIFIFFFALVIVCLTIIVFYLPIPRKMSLYGETYHSDISVYKAPVAGFVHFNDEKIGRSESVLFTISKKTGKFFFERKENIIESLYKERLGILEENISLIVKQIVSDLELKKKKIRLLSNKIENLELQREKLKSMVISFKQIYRINYEAEKFGATSKAELANSKARYADSELQILKLVNDLEELRLSKKIANSEVFNLEKRLELERNNYKLLSKDVQFDIQNYIENNYFSQKLQKNGDFHKSPFLHSDSFVNENDIIGYSINNDSQVIVRSQAQLESSHFLPIGSEAIFKIRDKQNARDIVIKGELLKIISLTVFNENIKESESLGNEAILQFSVKNQDVIGHFPLGTPVEINIKLPEKTIFNRLFPYDKS</sequence>
<feature type="coiled-coil region" evidence="1">
    <location>
        <begin position="219"/>
        <end position="246"/>
    </location>
</feature>
<gene>
    <name evidence="3" type="ORF">AV942_20725</name>
</gene>
<dbReference type="AlphaFoldDB" id="A0AAC9AEL1"/>
<keyword evidence="2" id="KW-0812">Transmembrane</keyword>
<feature type="transmembrane region" description="Helical" evidence="2">
    <location>
        <begin position="39"/>
        <end position="59"/>
    </location>
</feature>